<protein>
    <submittedName>
        <fullName evidence="3">Rod binding protein</fullName>
    </submittedName>
</protein>
<comment type="caution">
    <text evidence="3">The sequence shown here is derived from an EMBL/GenBank/DDBJ whole genome shotgun (WGS) entry which is preliminary data.</text>
</comment>
<evidence type="ECO:0000259" key="2">
    <source>
        <dbReference type="Pfam" id="PF10135"/>
    </source>
</evidence>
<evidence type="ECO:0000313" key="4">
    <source>
        <dbReference type="Proteomes" id="UP000248311"/>
    </source>
</evidence>
<proteinExistence type="predicted"/>
<dbReference type="AlphaFoldDB" id="A0A318SVJ0"/>
<reference evidence="3 4" key="1">
    <citation type="submission" date="2018-06" db="EMBL/GenBank/DDBJ databases">
        <title>Genomic Encyclopedia of Type Strains, Phase III (KMG-III): the genomes of soil and plant-associated and newly described type strains.</title>
        <authorList>
            <person name="Whitman W."/>
        </authorList>
    </citation>
    <scope>NUCLEOTIDE SEQUENCE [LARGE SCALE GENOMIC DNA]</scope>
    <source>
        <strain evidence="3 4">CECT 9025</strain>
    </source>
</reference>
<name>A0A318SVJ0_9RHOB</name>
<dbReference type="Proteomes" id="UP000248311">
    <property type="component" value="Unassembled WGS sequence"/>
</dbReference>
<keyword evidence="4" id="KW-1185">Reference proteome</keyword>
<sequence length="98" mass="10420">MTEVTAPQPALPSRTPARESEAAATAREFEAMFLTQTVEEMLRTVDMGSFGGGEAEEIWRGFLAQAYASEIAAGGGTGIARSVEASIEAYQARMGEDE</sequence>
<evidence type="ECO:0000256" key="1">
    <source>
        <dbReference type="SAM" id="MobiDB-lite"/>
    </source>
</evidence>
<organism evidence="3 4">
    <name type="scientific">Pseudoroseicyclus aestuarii</name>
    <dbReference type="NCBI Taxonomy" id="1795041"/>
    <lineage>
        <taxon>Bacteria</taxon>
        <taxon>Pseudomonadati</taxon>
        <taxon>Pseudomonadota</taxon>
        <taxon>Alphaproteobacteria</taxon>
        <taxon>Rhodobacterales</taxon>
        <taxon>Paracoccaceae</taxon>
        <taxon>Pseudoroseicyclus</taxon>
    </lineage>
</organism>
<accession>A0A318SVJ0</accession>
<feature type="region of interest" description="Disordered" evidence="1">
    <location>
        <begin position="1"/>
        <end position="23"/>
    </location>
</feature>
<dbReference type="InterPro" id="IPR019301">
    <property type="entry name" value="Flagellar_prot_FlgJ_N"/>
</dbReference>
<evidence type="ECO:0000313" key="3">
    <source>
        <dbReference type="EMBL" id="PYE84379.1"/>
    </source>
</evidence>
<dbReference type="RefSeq" id="WP_110813483.1">
    <property type="nucleotide sequence ID" value="NZ_QJTE01000002.1"/>
</dbReference>
<feature type="domain" description="Flagellar protein FlgJ N-terminal" evidence="2">
    <location>
        <begin position="40"/>
        <end position="83"/>
    </location>
</feature>
<dbReference type="EMBL" id="QJTE01000002">
    <property type="protein sequence ID" value="PYE84379.1"/>
    <property type="molecule type" value="Genomic_DNA"/>
</dbReference>
<dbReference type="Pfam" id="PF10135">
    <property type="entry name" value="Rod-binding"/>
    <property type="match status" value="1"/>
</dbReference>
<dbReference type="OrthoDB" id="7862954at2"/>
<gene>
    <name evidence="3" type="ORF">DFP88_102177</name>
</gene>